<reference evidence="2" key="1">
    <citation type="submission" date="2017-03" db="EMBL/GenBank/DDBJ databases">
        <title>Genomes of endolithic fungi from Antarctica.</title>
        <authorList>
            <person name="Coleine C."/>
            <person name="Masonjones S."/>
            <person name="Stajich J.E."/>
        </authorList>
    </citation>
    <scope>NUCLEOTIDE SEQUENCE [LARGE SCALE GENOMIC DNA]</scope>
    <source>
        <strain evidence="2">CCFEE 5527</strain>
    </source>
</reference>
<dbReference type="InParanoid" id="A0A1V8SUR1"/>
<accession>A0A1V8SUR1</accession>
<keyword evidence="2" id="KW-1185">Reference proteome</keyword>
<dbReference type="EMBL" id="NAJO01000026">
    <property type="protein sequence ID" value="OQO02903.1"/>
    <property type="molecule type" value="Genomic_DNA"/>
</dbReference>
<gene>
    <name evidence="1" type="ORF">B0A48_11186</name>
</gene>
<proteinExistence type="predicted"/>
<evidence type="ECO:0000313" key="2">
    <source>
        <dbReference type="Proteomes" id="UP000192596"/>
    </source>
</evidence>
<dbReference type="OrthoDB" id="62952at2759"/>
<comment type="caution">
    <text evidence="1">The sequence shown here is derived from an EMBL/GenBank/DDBJ whole genome shotgun (WGS) entry which is preliminary data.</text>
</comment>
<protein>
    <submittedName>
        <fullName evidence="1">Uncharacterized protein</fullName>
    </submittedName>
</protein>
<dbReference type="Proteomes" id="UP000192596">
    <property type="component" value="Unassembled WGS sequence"/>
</dbReference>
<organism evidence="1 2">
    <name type="scientific">Cryoendolithus antarcticus</name>
    <dbReference type="NCBI Taxonomy" id="1507870"/>
    <lineage>
        <taxon>Eukaryota</taxon>
        <taxon>Fungi</taxon>
        <taxon>Dikarya</taxon>
        <taxon>Ascomycota</taxon>
        <taxon>Pezizomycotina</taxon>
        <taxon>Dothideomycetes</taxon>
        <taxon>Dothideomycetidae</taxon>
        <taxon>Cladosporiales</taxon>
        <taxon>Cladosporiaceae</taxon>
        <taxon>Cryoendolithus</taxon>
    </lineage>
</organism>
<sequence length="264" mass="30106">MDLPPEIRVRVYELAMHGLQLEDRSKLPALLQVSRQVRAEATPEYCSLVTVVLRLQEREDFAPQATSASSLIWLLLEEGNFLCHIRHFRIILATDEQDRHGDDYKPYSTAELFALLETRSASDLRDGLIGLLQLQDRGAAQITTQATQLMDLPTGIRIRIYALALSDEYLSLPPITPALLQSSGLIRRESLATYYATAQVQLSFTVREDHPRTEEVHASTGTRRLWDILSEKAVLPYVRRFKIDMKYVGEIGQIWNIRCQLSIQ</sequence>
<name>A0A1V8SUR1_9PEZI</name>
<evidence type="ECO:0000313" key="1">
    <source>
        <dbReference type="EMBL" id="OQO02903.1"/>
    </source>
</evidence>
<dbReference type="AlphaFoldDB" id="A0A1V8SUR1"/>